<dbReference type="Proteomes" id="UP000042958">
    <property type="component" value="Unassembled WGS sequence"/>
</dbReference>
<dbReference type="SUPFAM" id="SSF51322">
    <property type="entry name" value="Cyanovirin-N"/>
    <property type="match status" value="1"/>
</dbReference>
<dbReference type="AlphaFoldDB" id="A0A0F7TDI4"/>
<dbReference type="OrthoDB" id="2441380at2759"/>
<reference evidence="3" key="1">
    <citation type="journal article" date="2015" name="Genome Announc.">
        <title>Draft genome sequence of the fungus Penicillium brasilianum MG11.</title>
        <authorList>
            <person name="Horn F."/>
            <person name="Linde J."/>
            <person name="Mattern D.J."/>
            <person name="Walther G."/>
            <person name="Guthke R."/>
            <person name="Brakhage A.A."/>
            <person name="Valiante V."/>
        </authorList>
    </citation>
    <scope>NUCLEOTIDE SEQUENCE [LARGE SCALE GENOMIC DNA]</scope>
    <source>
        <strain evidence="3">MG11</strain>
    </source>
</reference>
<dbReference type="PANTHER" id="PTHR42076">
    <property type="entry name" value="CYANOVIRIN-N HOMOLOG"/>
    <property type="match status" value="1"/>
</dbReference>
<dbReference type="InterPro" id="IPR011058">
    <property type="entry name" value="Cyanovirin-N"/>
</dbReference>
<dbReference type="PANTHER" id="PTHR42076:SF1">
    <property type="entry name" value="CYANOVIRIN-N DOMAIN-CONTAINING PROTEIN"/>
    <property type="match status" value="1"/>
</dbReference>
<dbReference type="SMART" id="SM01111">
    <property type="entry name" value="CVNH"/>
    <property type="match status" value="1"/>
</dbReference>
<evidence type="ECO:0000259" key="1">
    <source>
        <dbReference type="SMART" id="SM01111"/>
    </source>
</evidence>
<accession>A0A0F7TDI4</accession>
<dbReference type="EMBL" id="CDHK01000001">
    <property type="protein sequence ID" value="CEJ54834.1"/>
    <property type="molecule type" value="Genomic_DNA"/>
</dbReference>
<keyword evidence="3" id="KW-1185">Reference proteome</keyword>
<gene>
    <name evidence="2" type="ORF">PMG11_01124</name>
</gene>
<evidence type="ECO:0000313" key="3">
    <source>
        <dbReference type="Proteomes" id="UP000042958"/>
    </source>
</evidence>
<organism evidence="2 3">
    <name type="scientific">Penicillium brasilianum</name>
    <dbReference type="NCBI Taxonomy" id="104259"/>
    <lineage>
        <taxon>Eukaryota</taxon>
        <taxon>Fungi</taxon>
        <taxon>Dikarya</taxon>
        <taxon>Ascomycota</taxon>
        <taxon>Pezizomycotina</taxon>
        <taxon>Eurotiomycetes</taxon>
        <taxon>Eurotiomycetidae</taxon>
        <taxon>Eurotiales</taxon>
        <taxon>Aspergillaceae</taxon>
        <taxon>Penicillium</taxon>
    </lineage>
</organism>
<dbReference type="InterPro" id="IPR036673">
    <property type="entry name" value="Cyanovirin-N_sf"/>
</dbReference>
<feature type="domain" description="Cyanovirin-N" evidence="1">
    <location>
        <begin position="2"/>
        <end position="108"/>
    </location>
</feature>
<dbReference type="STRING" id="104259.A0A0F7TDI4"/>
<protein>
    <recommendedName>
        <fullName evidence="1">Cyanovirin-N domain-containing protein</fullName>
    </recommendedName>
</protein>
<dbReference type="Gene3D" id="2.30.60.10">
    <property type="entry name" value="Cyanovirin-N"/>
    <property type="match status" value="1"/>
</dbReference>
<name>A0A0F7TDI4_PENBI</name>
<proteinExistence type="predicted"/>
<dbReference type="Pfam" id="PF08881">
    <property type="entry name" value="CVNH"/>
    <property type="match status" value="1"/>
</dbReference>
<sequence>MAFNETACDIHLSIHDGGTHLVAICNNDEGSGITGDLLLDQCLGNKDGHFEWGGTNFSKNAKNVTFSTEGPDRKPVLHSELLDSSGHYVQDKVDLASHIANVEGELKFTQPED</sequence>
<evidence type="ECO:0000313" key="2">
    <source>
        <dbReference type="EMBL" id="CEJ54834.1"/>
    </source>
</evidence>